<comment type="caution">
    <text evidence="2">The sequence shown here is derived from an EMBL/GenBank/DDBJ whole genome shotgun (WGS) entry which is preliminary data.</text>
</comment>
<gene>
    <name evidence="2" type="primary">CCP1_2</name>
    <name evidence="2" type="ORF">PGTUg99_021863</name>
</gene>
<feature type="region of interest" description="Disordered" evidence="1">
    <location>
        <begin position="1"/>
        <end position="48"/>
    </location>
</feature>
<dbReference type="GO" id="GO:0006979">
    <property type="term" value="P:response to oxidative stress"/>
    <property type="evidence" value="ECO:0007669"/>
    <property type="project" value="InterPro"/>
</dbReference>
<feature type="compositionally biased region" description="Low complexity" evidence="1">
    <location>
        <begin position="83"/>
        <end position="93"/>
    </location>
</feature>
<reference evidence="2 3" key="1">
    <citation type="submission" date="2019-05" db="EMBL/GenBank/DDBJ databases">
        <title>Emergence of the Ug99 lineage of the wheat stem rust pathogen through somatic hybridization.</title>
        <authorList>
            <person name="Li F."/>
            <person name="Upadhyaya N.M."/>
            <person name="Sperschneider J."/>
            <person name="Matny O."/>
            <person name="Nguyen-Phuc H."/>
            <person name="Mago R."/>
            <person name="Raley C."/>
            <person name="Miller M.E."/>
            <person name="Silverstein K.A.T."/>
            <person name="Henningsen E."/>
            <person name="Hirsch C.D."/>
            <person name="Visser B."/>
            <person name="Pretorius Z.A."/>
            <person name="Steffenson B.J."/>
            <person name="Schwessinger B."/>
            <person name="Dodds P.N."/>
            <person name="Figueroa M."/>
        </authorList>
    </citation>
    <scope>NUCLEOTIDE SEQUENCE [LARGE SCALE GENOMIC DNA]</scope>
    <source>
        <strain evidence="2 3">Ug99</strain>
    </source>
</reference>
<protein>
    <submittedName>
        <fullName evidence="2">Heme peroxidase</fullName>
    </submittedName>
</protein>
<dbReference type="Proteomes" id="UP000325313">
    <property type="component" value="Unassembled WGS sequence"/>
</dbReference>
<dbReference type="InterPro" id="IPR002207">
    <property type="entry name" value="Peroxidase_I"/>
</dbReference>
<keyword evidence="2" id="KW-0560">Oxidoreductase</keyword>
<sequence length="210" mass="22555">MTSASAQRIYKPASAPPAENCPLETNPQQQQQQQLPKKPKDRMASARSINLLRSSAKQFLPIQRLPRATHGLRSSFYYSTAPAGANPSSSSSQAPPPPQGEPKSSKTPLIAGLALGGVGLAYYFYALDSDSDLQKRYTTPKAANSNLNFQAVYNDIAAILEDSSYDDGSYAPVLVRLAWHASGTYDKESKTGGSNGATMRFAVGNLSFSF</sequence>
<proteinExistence type="predicted"/>
<evidence type="ECO:0000313" key="2">
    <source>
        <dbReference type="EMBL" id="KAA1137661.1"/>
    </source>
</evidence>
<dbReference type="Gene3D" id="1.10.520.10">
    <property type="match status" value="1"/>
</dbReference>
<keyword evidence="2" id="KW-0575">Peroxidase</keyword>
<dbReference type="AlphaFoldDB" id="A0A5B0SI61"/>
<dbReference type="GO" id="GO:0004601">
    <property type="term" value="F:peroxidase activity"/>
    <property type="evidence" value="ECO:0007669"/>
    <property type="project" value="UniProtKB-KW"/>
</dbReference>
<organism evidence="2 3">
    <name type="scientific">Puccinia graminis f. sp. tritici</name>
    <dbReference type="NCBI Taxonomy" id="56615"/>
    <lineage>
        <taxon>Eukaryota</taxon>
        <taxon>Fungi</taxon>
        <taxon>Dikarya</taxon>
        <taxon>Basidiomycota</taxon>
        <taxon>Pucciniomycotina</taxon>
        <taxon>Pucciniomycetes</taxon>
        <taxon>Pucciniales</taxon>
        <taxon>Pucciniaceae</taxon>
        <taxon>Puccinia</taxon>
    </lineage>
</organism>
<dbReference type="InterPro" id="IPR019794">
    <property type="entry name" value="Peroxidases_AS"/>
</dbReference>
<dbReference type="SUPFAM" id="SSF48113">
    <property type="entry name" value="Heme-dependent peroxidases"/>
    <property type="match status" value="1"/>
</dbReference>
<dbReference type="EMBL" id="VDEP01000006">
    <property type="protein sequence ID" value="KAA1137661.1"/>
    <property type="molecule type" value="Genomic_DNA"/>
</dbReference>
<evidence type="ECO:0000313" key="3">
    <source>
        <dbReference type="Proteomes" id="UP000325313"/>
    </source>
</evidence>
<dbReference type="PRINTS" id="PR00459">
    <property type="entry name" value="ASPEROXIDASE"/>
</dbReference>
<dbReference type="PROSITE" id="PS00436">
    <property type="entry name" value="PEROXIDASE_2"/>
    <property type="match status" value="1"/>
</dbReference>
<accession>A0A5B0SI61</accession>
<name>A0A5B0SI61_PUCGR</name>
<dbReference type="InterPro" id="IPR010255">
    <property type="entry name" value="Haem_peroxidase_sf"/>
</dbReference>
<feature type="region of interest" description="Disordered" evidence="1">
    <location>
        <begin position="83"/>
        <end position="107"/>
    </location>
</feature>
<dbReference type="GO" id="GO:0020037">
    <property type="term" value="F:heme binding"/>
    <property type="evidence" value="ECO:0007669"/>
    <property type="project" value="InterPro"/>
</dbReference>
<evidence type="ECO:0000256" key="1">
    <source>
        <dbReference type="SAM" id="MobiDB-lite"/>
    </source>
</evidence>